<protein>
    <submittedName>
        <fullName evidence="2">Uncharacterized protein</fullName>
    </submittedName>
</protein>
<evidence type="ECO:0000313" key="3">
    <source>
        <dbReference type="Proteomes" id="UP001266305"/>
    </source>
</evidence>
<name>A0ABQ9VBN2_SAGOE</name>
<dbReference type="Proteomes" id="UP001266305">
    <property type="component" value="Unassembled WGS sequence"/>
</dbReference>
<evidence type="ECO:0000313" key="2">
    <source>
        <dbReference type="EMBL" id="KAK2106058.1"/>
    </source>
</evidence>
<sequence length="131" mass="13735">MKDLLREEPSQNCQGVVGSKTHLPDVGTEASEKHSRAQLGATPSPSPVTLAGAPATGLDCDLTGQDCGDKHKELTVPEADLAETPGTRRDQQTSTEAVPSPAARESRPGIQRRPEENLQIGAIGLSSSGQR</sequence>
<gene>
    <name evidence="2" type="ORF">P7K49_015572</name>
</gene>
<comment type="caution">
    <text evidence="2">The sequence shown here is derived from an EMBL/GenBank/DDBJ whole genome shotgun (WGS) entry which is preliminary data.</text>
</comment>
<reference evidence="2 3" key="1">
    <citation type="submission" date="2023-05" db="EMBL/GenBank/DDBJ databases">
        <title>B98-5 Cell Line De Novo Hybrid Assembly: An Optical Mapping Approach.</title>
        <authorList>
            <person name="Kananen K."/>
            <person name="Auerbach J.A."/>
            <person name="Kautto E."/>
            <person name="Blachly J.S."/>
        </authorList>
    </citation>
    <scope>NUCLEOTIDE SEQUENCE [LARGE SCALE GENOMIC DNA]</scope>
    <source>
        <strain evidence="2">B95-8</strain>
        <tissue evidence="2">Cell line</tissue>
    </source>
</reference>
<organism evidence="2 3">
    <name type="scientific">Saguinus oedipus</name>
    <name type="common">Cotton-top tamarin</name>
    <name type="synonym">Oedipomidas oedipus</name>
    <dbReference type="NCBI Taxonomy" id="9490"/>
    <lineage>
        <taxon>Eukaryota</taxon>
        <taxon>Metazoa</taxon>
        <taxon>Chordata</taxon>
        <taxon>Craniata</taxon>
        <taxon>Vertebrata</taxon>
        <taxon>Euteleostomi</taxon>
        <taxon>Mammalia</taxon>
        <taxon>Eutheria</taxon>
        <taxon>Euarchontoglires</taxon>
        <taxon>Primates</taxon>
        <taxon>Haplorrhini</taxon>
        <taxon>Platyrrhini</taxon>
        <taxon>Cebidae</taxon>
        <taxon>Callitrichinae</taxon>
        <taxon>Saguinus</taxon>
    </lineage>
</organism>
<accession>A0ABQ9VBN2</accession>
<feature type="region of interest" description="Disordered" evidence="1">
    <location>
        <begin position="1"/>
        <end position="131"/>
    </location>
</feature>
<dbReference type="EMBL" id="JASSZA010000007">
    <property type="protein sequence ID" value="KAK2106058.1"/>
    <property type="molecule type" value="Genomic_DNA"/>
</dbReference>
<evidence type="ECO:0000256" key="1">
    <source>
        <dbReference type="SAM" id="MobiDB-lite"/>
    </source>
</evidence>
<keyword evidence="3" id="KW-1185">Reference proteome</keyword>
<proteinExistence type="predicted"/>
<feature type="compositionally biased region" description="Basic and acidic residues" evidence="1">
    <location>
        <begin position="104"/>
        <end position="116"/>
    </location>
</feature>